<dbReference type="Proteomes" id="UP000015104">
    <property type="component" value="Unassembled WGS sequence"/>
</dbReference>
<dbReference type="InterPro" id="IPR035979">
    <property type="entry name" value="RBD_domain_sf"/>
</dbReference>
<dbReference type="EMBL" id="CAEY01001813">
    <property type="status" value="NOT_ANNOTATED_CDS"/>
    <property type="molecule type" value="Genomic_DNA"/>
</dbReference>
<dbReference type="PANTHER" id="PTHR15241:SF304">
    <property type="entry name" value="RRM DOMAIN-CONTAINING PROTEIN"/>
    <property type="match status" value="1"/>
</dbReference>
<dbReference type="OMA" id="GFVMFSQ"/>
<dbReference type="SMART" id="SM00360">
    <property type="entry name" value="RRM"/>
    <property type="match status" value="1"/>
</dbReference>
<proteinExistence type="predicted"/>
<keyword evidence="1 2" id="KW-0694">RNA-binding</keyword>
<reference evidence="5" key="1">
    <citation type="submission" date="2011-08" db="EMBL/GenBank/DDBJ databases">
        <authorList>
            <person name="Rombauts S."/>
        </authorList>
    </citation>
    <scope>NUCLEOTIDE SEQUENCE</scope>
    <source>
        <strain evidence="5">London</strain>
    </source>
</reference>
<sequence>MPPIRCMVTNISWSVGRAQLREYFSRFGPLHEVSIKFNKETGLSEKYGFITFSDKQSFVSAANYPNDHFLEGSLMRIKPARES</sequence>
<dbReference type="OrthoDB" id="439808at2759"/>
<dbReference type="Pfam" id="PF00076">
    <property type="entry name" value="RRM_1"/>
    <property type="match status" value="1"/>
</dbReference>
<gene>
    <name evidence="4" type="primary">107360990</name>
</gene>
<dbReference type="Gene3D" id="3.30.70.330">
    <property type="match status" value="1"/>
</dbReference>
<organism evidence="4 5">
    <name type="scientific">Tetranychus urticae</name>
    <name type="common">Two-spotted spider mite</name>
    <dbReference type="NCBI Taxonomy" id="32264"/>
    <lineage>
        <taxon>Eukaryota</taxon>
        <taxon>Metazoa</taxon>
        <taxon>Ecdysozoa</taxon>
        <taxon>Arthropoda</taxon>
        <taxon>Chelicerata</taxon>
        <taxon>Arachnida</taxon>
        <taxon>Acari</taxon>
        <taxon>Acariformes</taxon>
        <taxon>Trombidiformes</taxon>
        <taxon>Prostigmata</taxon>
        <taxon>Eleutherengona</taxon>
        <taxon>Raphignathae</taxon>
        <taxon>Tetranychoidea</taxon>
        <taxon>Tetranychidae</taxon>
        <taxon>Tetranychus</taxon>
    </lineage>
</organism>
<dbReference type="HOGENOM" id="CLU_012062_28_10_1"/>
<dbReference type="STRING" id="32264.T1K7V4"/>
<keyword evidence="5" id="KW-1185">Reference proteome</keyword>
<reference evidence="4" key="2">
    <citation type="submission" date="2015-06" db="UniProtKB">
        <authorList>
            <consortium name="EnsemblMetazoa"/>
        </authorList>
    </citation>
    <scope>IDENTIFICATION</scope>
</reference>
<dbReference type="AlphaFoldDB" id="T1K7V4"/>
<dbReference type="PROSITE" id="PS50102">
    <property type="entry name" value="RRM"/>
    <property type="match status" value="1"/>
</dbReference>
<dbReference type="InterPro" id="IPR000504">
    <property type="entry name" value="RRM_dom"/>
</dbReference>
<evidence type="ECO:0000256" key="2">
    <source>
        <dbReference type="PROSITE-ProRule" id="PRU00176"/>
    </source>
</evidence>
<evidence type="ECO:0000256" key="1">
    <source>
        <dbReference type="ARBA" id="ARBA00022884"/>
    </source>
</evidence>
<dbReference type="InterPro" id="IPR012677">
    <property type="entry name" value="Nucleotide-bd_a/b_plait_sf"/>
</dbReference>
<dbReference type="eggNOG" id="KOG0118">
    <property type="taxonomic scope" value="Eukaryota"/>
</dbReference>
<name>T1K7V4_TETUR</name>
<dbReference type="PANTHER" id="PTHR15241">
    <property type="entry name" value="TRANSFORMER-2-RELATED"/>
    <property type="match status" value="1"/>
</dbReference>
<feature type="domain" description="RRM" evidence="3">
    <location>
        <begin position="4"/>
        <end position="82"/>
    </location>
</feature>
<dbReference type="EnsemblMetazoa" id="tetur06g05680.1">
    <property type="protein sequence ID" value="tetur06g05680.1"/>
    <property type="gene ID" value="tetur06g05680"/>
</dbReference>
<evidence type="ECO:0000313" key="4">
    <source>
        <dbReference type="EnsemblMetazoa" id="tetur06g05680.1"/>
    </source>
</evidence>
<accession>T1K7V4</accession>
<dbReference type="KEGG" id="tut:107360990"/>
<dbReference type="GO" id="GO:0003723">
    <property type="term" value="F:RNA binding"/>
    <property type="evidence" value="ECO:0007669"/>
    <property type="project" value="UniProtKB-UniRule"/>
</dbReference>
<protein>
    <recommendedName>
        <fullName evidence="3">RRM domain-containing protein</fullName>
    </recommendedName>
</protein>
<evidence type="ECO:0000259" key="3">
    <source>
        <dbReference type="PROSITE" id="PS50102"/>
    </source>
</evidence>
<evidence type="ECO:0000313" key="5">
    <source>
        <dbReference type="Proteomes" id="UP000015104"/>
    </source>
</evidence>
<dbReference type="SUPFAM" id="SSF54928">
    <property type="entry name" value="RNA-binding domain, RBD"/>
    <property type="match status" value="1"/>
</dbReference>